<evidence type="ECO:0000313" key="8">
    <source>
        <dbReference type="EMBL" id="MFD2263079.1"/>
    </source>
</evidence>
<evidence type="ECO:0000256" key="5">
    <source>
        <dbReference type="ARBA" id="ARBA00022833"/>
    </source>
</evidence>
<keyword evidence="6 8" id="KW-0456">Lyase</keyword>
<comment type="catalytic activity">
    <reaction evidence="7">
        <text>hydrogencarbonate + H(+) = CO2 + H2O</text>
        <dbReference type="Rhea" id="RHEA:10748"/>
        <dbReference type="ChEBI" id="CHEBI:15377"/>
        <dbReference type="ChEBI" id="CHEBI:15378"/>
        <dbReference type="ChEBI" id="CHEBI:16526"/>
        <dbReference type="ChEBI" id="CHEBI:17544"/>
        <dbReference type="EC" id="4.2.1.1"/>
    </reaction>
</comment>
<dbReference type="RefSeq" id="WP_379876051.1">
    <property type="nucleotide sequence ID" value="NZ_JBHUIP010000009.1"/>
</dbReference>
<dbReference type="EMBL" id="JBHUIP010000009">
    <property type="protein sequence ID" value="MFD2263079.1"/>
    <property type="molecule type" value="Genomic_DNA"/>
</dbReference>
<evidence type="ECO:0000256" key="7">
    <source>
        <dbReference type="ARBA" id="ARBA00048348"/>
    </source>
</evidence>
<dbReference type="Pfam" id="PF00484">
    <property type="entry name" value="Pro_CA"/>
    <property type="match status" value="1"/>
</dbReference>
<keyword evidence="4" id="KW-0479">Metal-binding</keyword>
<dbReference type="Gene3D" id="3.40.1050.10">
    <property type="entry name" value="Carbonic anhydrase"/>
    <property type="match status" value="1"/>
</dbReference>
<gene>
    <name evidence="8" type="ORF">ACFSM5_09295</name>
</gene>
<protein>
    <recommendedName>
        <fullName evidence="3">carbonic anhydrase</fullName>
        <ecNumber evidence="3">4.2.1.1</ecNumber>
    </recommendedName>
</protein>
<dbReference type="GO" id="GO:0004089">
    <property type="term" value="F:carbonate dehydratase activity"/>
    <property type="evidence" value="ECO:0007669"/>
    <property type="project" value="UniProtKB-EC"/>
</dbReference>
<dbReference type="InterPro" id="IPR001765">
    <property type="entry name" value="Carbonic_anhydrase"/>
</dbReference>
<comment type="similarity">
    <text evidence="2">Belongs to the beta-class carbonic anhydrase family.</text>
</comment>
<evidence type="ECO:0000256" key="4">
    <source>
        <dbReference type="ARBA" id="ARBA00022723"/>
    </source>
</evidence>
<name>A0ABW5DRK6_9PROT</name>
<dbReference type="Proteomes" id="UP001597295">
    <property type="component" value="Unassembled WGS sequence"/>
</dbReference>
<organism evidence="8 9">
    <name type="scientific">Lacibacterium aquatile</name>
    <dbReference type="NCBI Taxonomy" id="1168082"/>
    <lineage>
        <taxon>Bacteria</taxon>
        <taxon>Pseudomonadati</taxon>
        <taxon>Pseudomonadota</taxon>
        <taxon>Alphaproteobacteria</taxon>
        <taxon>Rhodospirillales</taxon>
        <taxon>Rhodospirillaceae</taxon>
    </lineage>
</organism>
<proteinExistence type="inferred from homology"/>
<evidence type="ECO:0000256" key="2">
    <source>
        <dbReference type="ARBA" id="ARBA00006217"/>
    </source>
</evidence>
<dbReference type="InterPro" id="IPR015892">
    <property type="entry name" value="Carbonic_anhydrase_CS"/>
</dbReference>
<evidence type="ECO:0000256" key="6">
    <source>
        <dbReference type="ARBA" id="ARBA00023239"/>
    </source>
</evidence>
<evidence type="ECO:0000256" key="1">
    <source>
        <dbReference type="ARBA" id="ARBA00001947"/>
    </source>
</evidence>
<dbReference type="PANTHER" id="PTHR11002">
    <property type="entry name" value="CARBONIC ANHYDRASE"/>
    <property type="match status" value="1"/>
</dbReference>
<evidence type="ECO:0000256" key="3">
    <source>
        <dbReference type="ARBA" id="ARBA00012925"/>
    </source>
</evidence>
<keyword evidence="5" id="KW-0862">Zinc</keyword>
<dbReference type="EC" id="4.2.1.1" evidence="3"/>
<accession>A0ABW5DRK6</accession>
<dbReference type="CDD" id="cd00884">
    <property type="entry name" value="beta_CA_cladeB"/>
    <property type="match status" value="1"/>
</dbReference>
<comment type="cofactor">
    <cofactor evidence="1">
        <name>Zn(2+)</name>
        <dbReference type="ChEBI" id="CHEBI:29105"/>
    </cofactor>
</comment>
<dbReference type="SMART" id="SM00947">
    <property type="entry name" value="Pro_CA"/>
    <property type="match status" value="1"/>
</dbReference>
<dbReference type="PROSITE" id="PS00704">
    <property type="entry name" value="PROK_CO2_ANHYDRASE_1"/>
    <property type="match status" value="1"/>
</dbReference>
<keyword evidence="9" id="KW-1185">Reference proteome</keyword>
<dbReference type="InterPro" id="IPR045066">
    <property type="entry name" value="Beta_CA_cladeB"/>
</dbReference>
<sequence>MDEAMARLAQGFATFRETYFEQDRALYQDLANRGQSPAVLIVGCSDSRVDPAIVTQTKPGDLFVVRNVAAIVPPRQADHAYHGTSAAIEFGVCGLNVDHLVVLGHAQCGGLRALAEGTADQYEFVADWVQIAKPALTALTALPQDATDVDRRRTVEQAAVLVSLSNLLTFPWLRERVEAGTLALHGWYFDLTTGDLMAYDSVTGGFEHVENVPTPLPHSTIAEATKLLSEGCPSCLPALGFDRFIETTKRRLRCDAA</sequence>
<comment type="caution">
    <text evidence="8">The sequence shown here is derived from an EMBL/GenBank/DDBJ whole genome shotgun (WGS) entry which is preliminary data.</text>
</comment>
<dbReference type="InterPro" id="IPR036874">
    <property type="entry name" value="Carbonic_anhydrase_sf"/>
</dbReference>
<dbReference type="SUPFAM" id="SSF53056">
    <property type="entry name" value="beta-carbonic anhydrase, cab"/>
    <property type="match status" value="1"/>
</dbReference>
<evidence type="ECO:0000313" key="9">
    <source>
        <dbReference type="Proteomes" id="UP001597295"/>
    </source>
</evidence>
<dbReference type="PANTHER" id="PTHR11002:SF76">
    <property type="entry name" value="CARBONIC ANHYDRASE"/>
    <property type="match status" value="1"/>
</dbReference>
<reference evidence="9" key="1">
    <citation type="journal article" date="2019" name="Int. J. Syst. Evol. Microbiol.">
        <title>The Global Catalogue of Microorganisms (GCM) 10K type strain sequencing project: providing services to taxonomists for standard genome sequencing and annotation.</title>
        <authorList>
            <consortium name="The Broad Institute Genomics Platform"/>
            <consortium name="The Broad Institute Genome Sequencing Center for Infectious Disease"/>
            <person name="Wu L."/>
            <person name="Ma J."/>
        </authorList>
    </citation>
    <scope>NUCLEOTIDE SEQUENCE [LARGE SCALE GENOMIC DNA]</scope>
    <source>
        <strain evidence="9">CGMCC 1.19062</strain>
    </source>
</reference>